<feature type="compositionally biased region" description="Polar residues" evidence="1">
    <location>
        <begin position="956"/>
        <end position="965"/>
    </location>
</feature>
<protein>
    <submittedName>
        <fullName evidence="3">Transmembrane protein, putative</fullName>
    </submittedName>
</protein>
<accession>I7M9Z4</accession>
<feature type="transmembrane region" description="Helical" evidence="2">
    <location>
        <begin position="1289"/>
        <end position="1312"/>
    </location>
</feature>
<dbReference type="PANTHER" id="PTHR31600:SF2">
    <property type="entry name" value="GAMETE ENRICHED GENE 10 PROTEIN-RELATED"/>
    <property type="match status" value="1"/>
</dbReference>
<dbReference type="EMBL" id="GG662504">
    <property type="protein sequence ID" value="EAS03099.2"/>
    <property type="molecule type" value="Genomic_DNA"/>
</dbReference>
<proteinExistence type="predicted"/>
<keyword evidence="2" id="KW-1133">Transmembrane helix</keyword>
<organism evidence="3 4">
    <name type="scientific">Tetrahymena thermophila (strain SB210)</name>
    <dbReference type="NCBI Taxonomy" id="312017"/>
    <lineage>
        <taxon>Eukaryota</taxon>
        <taxon>Sar</taxon>
        <taxon>Alveolata</taxon>
        <taxon>Ciliophora</taxon>
        <taxon>Intramacronucleata</taxon>
        <taxon>Oligohymenophorea</taxon>
        <taxon>Hymenostomatida</taxon>
        <taxon>Tetrahymenina</taxon>
        <taxon>Tetrahymenidae</taxon>
        <taxon>Tetrahymena</taxon>
    </lineage>
</organism>
<dbReference type="PANTHER" id="PTHR31600">
    <property type="entry name" value="TINY MACROCYSTS PROTEIN B-RELATED"/>
    <property type="match status" value="1"/>
</dbReference>
<feature type="compositionally biased region" description="Acidic residues" evidence="1">
    <location>
        <begin position="570"/>
        <end position="583"/>
    </location>
</feature>
<keyword evidence="4" id="KW-1185">Reference proteome</keyword>
<keyword evidence="2 3" id="KW-0812">Transmembrane</keyword>
<sequence length="1692" mass="199046">MLQLLQDVTFSKDILEKSFLNKNWKDLNKKIGIYLSMESDIIQNSQLSFKLISSIVWHYYRCKEMSCSCNKSNTCHIFSSNQLAVNVEHFHEYLEFLIQAHIKQDNFYQISNIYIFIQYLSYLIHRNKFTDVAGKTTQLIREKIRGKLQMGFFLDVQVEALLKISKNLMTGNFQSKIIEQKQSTAFLQAEKFLKAESTLKNLIGEVGALIMLKIKLYEQMKQGFDSYYHLIKQAQHYLEKINQMEQQLIQFHDFASYSVSKNLLVYFYLNIQGDFRKAKSSQKLRCVNNAERPIMNEVLMAFSNQVVTITASVGKDYGSILKYSQYAPQFFGYNESNFFQVKRIEQLMPNFISCKHELLVDHFIQTGESSVVREKRMVLIKKNLDVLSAAQLFLCFNFCYLDDFVFTAFFCEPEIKDYNPKKEIILVFDQQMKLAGHNESLLLRLGMQKISKRHLSKIELQEIFPEIDIVEIIDSEAIEYQNAKFQFPLFNNQQGSVTSKSQIGTQSNRSFKTIQSGNTTLFKQQDWCLYICDIKLVNFYRKFRSGEVLQYFVCTLKDLREEALNSDADSTVETDFSEFEQNNEEIKQSADQQHSSSHSSDLLEEKENDKDQKENSKLEQAKQIPVNKQRRESCKVVYKFGQTEKKNLDDNENGILQQSNTSQEQQLNKQVSDILKFQQMLAEKEAAQTLQKKKQKNEKNKQIRQNVLQRTSIDEQIIKSKNNKREENKELAEKKEKLEEIQENQRKEQAEQAEKNKKKKKHETQEFNKFKTISKKQSLLSIDKSEFLLKQRINIKKPEERIRQNHINNKMQSVEEVDEIETFQQPIKYIQKQISQQLRSRDLDQKNQIQNSLFKFKTQRSAQGDIFQQNSPLVSNRTAITTIESEIGVNRDKIYQTNEKRKIEQENTQKLAEVGVENLNQSEIPEIKEVKEENLKENSSKDNSLNIKTDARDSQSSEQTNFQSMQKLRRSVFKITEQIKEKNKSKKKQKFFDNFFEMQSLNDDQKGDMIQQIIAALLKKNDTRASVMEKQLLEMEPQQLFQKYNQIYYDNYAKTKKGKENLSHVFSGESQSHQIIIQKSEGNSKQFDERYDFKKYEDNMSIIDKYIKIDSINFKLSFIKLIKIIEFALIIIGITVSSSIQKSCQNNFYQQINIVKSQTSYLDSLNEFTALTILVDTQSDQFASSALSYFSQLYLLQMQQYMDLGYIVQLYENSQIPYYQPQLSDESSSQLSISYRNAFFLNFQYLQNKEQRSHFYVDIFQQYTENIVQLVNDKLDSLSSDLSSFQQQIIVLFSCVQVCVVVIFFVGVWVFYSYQKNQRQLQKLICNVPLKQIDIERVHLLRVKKSLEQNNQNEFQSFKLLSFRDEIYKRLEEFDQQQRQITSFSQSYNLDIKNKQKRCNKTSNFIAIKSKKHTEVSLFVSILMVCLICQIIPSIFMLYTNLIFIGDLPDSKFFYQKLSNIQNSLTCLNTLNILYQIDYSQNLNKYFNLFQQSLNYISQYESILFQDKTLYQGLFTASQIEALKDQILNENICANLPQNITGFNQQEGQLTQRCSNIFDGILLQGSKLTFSFLYNRYSIFSYQQSNYLQENKNNELTFYVYYHAQAILATIEGYFQTYFDSNQTRLILLLTISLIALAIVYLAVILVYFEQLKRYSQITKQLIYLIPFSTIQIEESLIKTIKRYSQQNRLNS</sequence>
<evidence type="ECO:0000256" key="1">
    <source>
        <dbReference type="SAM" id="MobiDB-lite"/>
    </source>
</evidence>
<dbReference type="STRING" id="312017.I7M9Z4"/>
<feature type="transmembrane region" description="Helical" evidence="2">
    <location>
        <begin position="1626"/>
        <end position="1649"/>
    </location>
</feature>
<feature type="compositionally biased region" description="Basic and acidic residues" evidence="1">
    <location>
        <begin position="719"/>
        <end position="755"/>
    </location>
</feature>
<dbReference type="OrthoDB" id="295011at2759"/>
<feature type="compositionally biased region" description="Low complexity" evidence="1">
    <location>
        <begin position="591"/>
        <end position="600"/>
    </location>
</feature>
<evidence type="ECO:0000313" key="4">
    <source>
        <dbReference type="Proteomes" id="UP000009168"/>
    </source>
</evidence>
<feature type="compositionally biased region" description="Basic and acidic residues" evidence="1">
    <location>
        <begin position="601"/>
        <end position="620"/>
    </location>
</feature>
<dbReference type="InParanoid" id="I7M9Z4"/>
<gene>
    <name evidence="3" type="ORF">TTHERM_00444810</name>
</gene>
<reference evidence="4" key="1">
    <citation type="journal article" date="2006" name="PLoS Biol.">
        <title>Macronuclear genome sequence of the ciliate Tetrahymena thermophila, a model eukaryote.</title>
        <authorList>
            <person name="Eisen J.A."/>
            <person name="Coyne R.S."/>
            <person name="Wu M."/>
            <person name="Wu D."/>
            <person name="Thiagarajan M."/>
            <person name="Wortman J.R."/>
            <person name="Badger J.H."/>
            <person name="Ren Q."/>
            <person name="Amedeo P."/>
            <person name="Jones K.M."/>
            <person name="Tallon L.J."/>
            <person name="Delcher A.L."/>
            <person name="Salzberg S.L."/>
            <person name="Silva J.C."/>
            <person name="Haas B.J."/>
            <person name="Majoros W.H."/>
            <person name="Farzad M."/>
            <person name="Carlton J.M."/>
            <person name="Smith R.K. Jr."/>
            <person name="Garg J."/>
            <person name="Pearlman R.E."/>
            <person name="Karrer K.M."/>
            <person name="Sun L."/>
            <person name="Manning G."/>
            <person name="Elde N.C."/>
            <person name="Turkewitz A.P."/>
            <person name="Asai D.J."/>
            <person name="Wilkes D.E."/>
            <person name="Wang Y."/>
            <person name="Cai H."/>
            <person name="Collins K."/>
            <person name="Stewart B.A."/>
            <person name="Lee S.R."/>
            <person name="Wilamowska K."/>
            <person name="Weinberg Z."/>
            <person name="Ruzzo W.L."/>
            <person name="Wloga D."/>
            <person name="Gaertig J."/>
            <person name="Frankel J."/>
            <person name="Tsao C.-C."/>
            <person name="Gorovsky M.A."/>
            <person name="Keeling P.J."/>
            <person name="Waller R.F."/>
            <person name="Patron N.J."/>
            <person name="Cherry J.M."/>
            <person name="Stover N.A."/>
            <person name="Krieger C.J."/>
            <person name="del Toro C."/>
            <person name="Ryder H.F."/>
            <person name="Williamson S.C."/>
            <person name="Barbeau R.A."/>
            <person name="Hamilton E.P."/>
            <person name="Orias E."/>
        </authorList>
    </citation>
    <scope>NUCLEOTIDE SEQUENCE [LARGE SCALE GENOMIC DNA]</scope>
    <source>
        <strain evidence="4">SB210</strain>
    </source>
</reference>
<feature type="compositionally biased region" description="Basic and acidic residues" evidence="1">
    <location>
        <begin position="928"/>
        <end position="940"/>
    </location>
</feature>
<dbReference type="KEGG" id="tet:TTHERM_00444810"/>
<keyword evidence="2" id="KW-0472">Membrane</keyword>
<dbReference type="Proteomes" id="UP000009168">
    <property type="component" value="Unassembled WGS sequence"/>
</dbReference>
<name>I7M9Z4_TETTS</name>
<dbReference type="GeneID" id="7823373"/>
<evidence type="ECO:0000313" key="3">
    <source>
        <dbReference type="EMBL" id="EAS03099.2"/>
    </source>
</evidence>
<evidence type="ECO:0000256" key="2">
    <source>
        <dbReference type="SAM" id="Phobius"/>
    </source>
</evidence>
<feature type="transmembrane region" description="Helical" evidence="2">
    <location>
        <begin position="1416"/>
        <end position="1439"/>
    </location>
</feature>
<feature type="region of interest" description="Disordered" evidence="1">
    <location>
        <begin position="570"/>
        <end position="626"/>
    </location>
</feature>
<dbReference type="RefSeq" id="XP_001023344.2">
    <property type="nucleotide sequence ID" value="XM_001023344.2"/>
</dbReference>
<feature type="region of interest" description="Disordered" evidence="1">
    <location>
        <begin position="928"/>
        <end position="965"/>
    </location>
</feature>
<feature type="region of interest" description="Disordered" evidence="1">
    <location>
        <begin position="719"/>
        <end position="765"/>
    </location>
</feature>
<dbReference type="InterPro" id="IPR052994">
    <property type="entry name" value="Tiny_macrocysts_regulators"/>
</dbReference>